<keyword evidence="1" id="KW-0472">Membrane</keyword>
<accession>A0AB39BK10</accession>
<dbReference type="InterPro" id="IPR025338">
    <property type="entry name" value="DUF4244"/>
</dbReference>
<keyword evidence="1" id="KW-1133">Transmembrane helix</keyword>
<evidence type="ECO:0000313" key="2">
    <source>
        <dbReference type="EMBL" id="XDI06441.1"/>
    </source>
</evidence>
<dbReference type="EMBL" id="CP162511">
    <property type="protein sequence ID" value="XDI06441.1"/>
    <property type="molecule type" value="Genomic_DNA"/>
</dbReference>
<evidence type="ECO:0000256" key="1">
    <source>
        <dbReference type="SAM" id="Phobius"/>
    </source>
</evidence>
<gene>
    <name evidence="2" type="ORF">ABFY20_04915</name>
</gene>
<reference evidence="2" key="1">
    <citation type="submission" date="2024-05" db="EMBL/GenBank/DDBJ databases">
        <title>Herbiconiux sp. A18JL235.</title>
        <authorList>
            <person name="Zhang G."/>
        </authorList>
    </citation>
    <scope>NUCLEOTIDE SEQUENCE</scope>
    <source>
        <strain evidence="2">A18JL235</strain>
    </source>
</reference>
<dbReference type="AlphaFoldDB" id="A0AB39BK10"/>
<feature type="transmembrane region" description="Helical" evidence="1">
    <location>
        <begin position="55"/>
        <end position="73"/>
    </location>
</feature>
<sequence>MTQSHSSAPLSTIHVERLPARSLPATSERSRSRWSRFRALVPNLSDDTGAATAEYAIATLAAVGLAGLLVVILKGDDVKGMLTDLIHRALTSAG</sequence>
<protein>
    <submittedName>
        <fullName evidence="2">DUF4244 domain-containing protein</fullName>
    </submittedName>
</protein>
<proteinExistence type="predicted"/>
<name>A0AB39BK10_9MICO</name>
<keyword evidence="1" id="KW-0812">Transmembrane</keyword>
<dbReference type="Pfam" id="PF14029">
    <property type="entry name" value="DUF4244"/>
    <property type="match status" value="1"/>
</dbReference>
<organism evidence="2">
    <name type="scientific">Herbiconiux sp. A18JL235</name>
    <dbReference type="NCBI Taxonomy" id="3152363"/>
    <lineage>
        <taxon>Bacteria</taxon>
        <taxon>Bacillati</taxon>
        <taxon>Actinomycetota</taxon>
        <taxon>Actinomycetes</taxon>
        <taxon>Micrococcales</taxon>
        <taxon>Microbacteriaceae</taxon>
        <taxon>Herbiconiux</taxon>
    </lineage>
</organism>
<dbReference type="RefSeq" id="WP_368498824.1">
    <property type="nucleotide sequence ID" value="NZ_CP162511.1"/>
</dbReference>